<dbReference type="EMBL" id="JAWDEY010000020">
    <property type="protein sequence ID" value="KAK6588933.1"/>
    <property type="molecule type" value="Genomic_DNA"/>
</dbReference>
<keyword evidence="4" id="KW-0539">Nucleus</keyword>
<dbReference type="PANTHER" id="PTHR12838">
    <property type="entry name" value="U3 SMALL NUCLEOLAR RNA-ASSOCIATED PROTEIN 11"/>
    <property type="match status" value="1"/>
</dbReference>
<reference evidence="7 8" key="1">
    <citation type="submission" date="2023-10" db="EMBL/GenBank/DDBJ databases">
        <title>Comparative genomics analysis reveals potential genetic determinants of host preference in Cryptosporidium xiaoi.</title>
        <authorList>
            <person name="Xiao L."/>
            <person name="Li J."/>
        </authorList>
    </citation>
    <scope>NUCLEOTIDE SEQUENCE [LARGE SCALE GENOMIC DNA]</scope>
    <source>
        <strain evidence="7 8">52996</strain>
    </source>
</reference>
<protein>
    <recommendedName>
        <fullName evidence="9">U3 small nucleolar RNA-associated protein 11</fullName>
    </recommendedName>
</protein>
<feature type="coiled-coil region" evidence="5">
    <location>
        <begin position="375"/>
        <end position="448"/>
    </location>
</feature>
<evidence type="ECO:0000313" key="8">
    <source>
        <dbReference type="Proteomes" id="UP001311799"/>
    </source>
</evidence>
<keyword evidence="3" id="KW-0698">rRNA processing</keyword>
<feature type="region of interest" description="Disordered" evidence="6">
    <location>
        <begin position="329"/>
        <end position="361"/>
    </location>
</feature>
<sequence>MSSLKHSVHRRVHLERATPAKRLRFGILERKKDYKLRAIRYHEKENLFKSLSEKARTRNPDEFDFKMVNSRMENGRYTKINGGKEGKFSSQSLSSMNSAERKLAESQNMTYVNYRRSIDESKIKRMEKELTLFGENFERNHTFFSDDDSEEKDKYKTNNADEYLSNGIIKNLTKSYRIMNNIKARADSLRKVSNHLELQKNMQSSERKRKIINSDGKTEIIWHPKRKYTHKHKGGLKILNVCYYERDLMMFVPVLHKRILLKYFLFTIIFFFLTKPHNVCGTRSSPKKDSRQMKPVRPVRRTPQQYILTGAPSSPGSYFKHLQTTVLQDSSSSSESSKSREATPPIADTDKSSGEKKTRTRYRYVHHPVGYEKKSDSCKAELDELRSQIESLNQELKLKDEKIKMLESRLQAEKEESYSDQKLKKSELRRKEKKITQKEDELNIRENKATEKEILLRTKEEDLRKKEIEISRRTTELQEKEGLMSKNAEEYQARLAELQIKENVILQSNKENADKEAALKHETQLLSEKKKELSALETKLNDLSSLNKINDELRSKILSLNSEINQVMKGKDELLNELTMAQSENSNKEKTISDLRAELETTKKLLNECLEEKVELLQFKEPMKRLEGPKEGDHRDPYKDVVSELKKRHKDKIWVQTSQRKTPQKESKSEPEDELKLVFDELSRLKKSEFEEFVKQNNLEGTSYEEQLERFEEHKNKGARGGNFKIPRFVQKEAET</sequence>
<evidence type="ECO:0008006" key="9">
    <source>
        <dbReference type="Google" id="ProtNLM"/>
    </source>
</evidence>
<feature type="region of interest" description="Disordered" evidence="6">
    <location>
        <begin position="280"/>
        <end position="316"/>
    </location>
</feature>
<comment type="similarity">
    <text evidence="2">Belongs to the UTP11 family.</text>
</comment>
<feature type="region of interest" description="Disordered" evidence="6">
    <location>
        <begin position="713"/>
        <end position="736"/>
    </location>
</feature>
<evidence type="ECO:0000313" key="7">
    <source>
        <dbReference type="EMBL" id="KAK6588933.1"/>
    </source>
</evidence>
<name>A0AAV9XWF3_9CRYT</name>
<keyword evidence="5" id="KW-0175">Coiled coil</keyword>
<evidence type="ECO:0000256" key="1">
    <source>
        <dbReference type="ARBA" id="ARBA00004604"/>
    </source>
</evidence>
<comment type="caution">
    <text evidence="7">The sequence shown here is derived from an EMBL/GenBank/DDBJ whole genome shotgun (WGS) entry which is preliminary data.</text>
</comment>
<evidence type="ECO:0000256" key="2">
    <source>
        <dbReference type="ARBA" id="ARBA00008105"/>
    </source>
</evidence>
<evidence type="ECO:0000256" key="5">
    <source>
        <dbReference type="SAM" id="Coils"/>
    </source>
</evidence>
<evidence type="ECO:0000256" key="6">
    <source>
        <dbReference type="SAM" id="MobiDB-lite"/>
    </source>
</evidence>
<organism evidence="7 8">
    <name type="scientific">Cryptosporidium xiaoi</name>
    <dbReference type="NCBI Taxonomy" id="659607"/>
    <lineage>
        <taxon>Eukaryota</taxon>
        <taxon>Sar</taxon>
        <taxon>Alveolata</taxon>
        <taxon>Apicomplexa</taxon>
        <taxon>Conoidasida</taxon>
        <taxon>Coccidia</taxon>
        <taxon>Eucoccidiorida</taxon>
        <taxon>Eimeriorina</taxon>
        <taxon>Cryptosporidiidae</taxon>
        <taxon>Cryptosporidium</taxon>
    </lineage>
</organism>
<feature type="compositionally biased region" description="Basic and acidic residues" evidence="6">
    <location>
        <begin position="348"/>
        <end position="357"/>
    </location>
</feature>
<dbReference type="Pfam" id="PF03998">
    <property type="entry name" value="Utp11"/>
    <property type="match status" value="1"/>
</dbReference>
<dbReference type="PANTHER" id="PTHR12838:SF0">
    <property type="entry name" value="U3 SMALL NUCLEOLAR RNA-ASSOCIATED PROTEIN 11-RELATED"/>
    <property type="match status" value="1"/>
</dbReference>
<dbReference type="AlphaFoldDB" id="A0AAV9XWF3"/>
<feature type="compositionally biased region" description="Basic and acidic residues" evidence="6">
    <location>
        <begin position="663"/>
        <end position="674"/>
    </location>
</feature>
<accession>A0AAV9XWF3</accession>
<dbReference type="GO" id="GO:0006364">
    <property type="term" value="P:rRNA processing"/>
    <property type="evidence" value="ECO:0007669"/>
    <property type="project" value="UniProtKB-KW"/>
</dbReference>
<feature type="region of interest" description="Disordered" evidence="6">
    <location>
        <begin position="655"/>
        <end position="674"/>
    </location>
</feature>
<gene>
    <name evidence="7" type="ORF">RS030_283703</name>
</gene>
<dbReference type="InterPro" id="IPR007144">
    <property type="entry name" value="SSU_processome_Utp11"/>
</dbReference>
<evidence type="ECO:0000256" key="3">
    <source>
        <dbReference type="ARBA" id="ARBA00022552"/>
    </source>
</evidence>
<feature type="coiled-coil region" evidence="5">
    <location>
        <begin position="519"/>
        <end position="612"/>
    </location>
</feature>
<evidence type="ECO:0000256" key="4">
    <source>
        <dbReference type="ARBA" id="ARBA00023242"/>
    </source>
</evidence>
<feature type="compositionally biased region" description="Polar residues" evidence="6">
    <location>
        <begin position="302"/>
        <end position="316"/>
    </location>
</feature>
<dbReference type="Proteomes" id="UP001311799">
    <property type="component" value="Unassembled WGS sequence"/>
</dbReference>
<dbReference type="GO" id="GO:0032040">
    <property type="term" value="C:small-subunit processome"/>
    <property type="evidence" value="ECO:0007669"/>
    <property type="project" value="InterPro"/>
</dbReference>
<comment type="subcellular location">
    <subcellularLocation>
        <location evidence="1">Nucleus</location>
        <location evidence="1">Nucleolus</location>
    </subcellularLocation>
</comment>
<keyword evidence="8" id="KW-1185">Reference proteome</keyword>
<proteinExistence type="inferred from homology"/>